<proteinExistence type="predicted"/>
<reference evidence="1 2" key="1">
    <citation type="journal article" date="2022" name="Plant J.">
        <title>Chromosome-level genome of Camellia lanceoleosa provides a valuable resource for understanding genome evolution and self-incompatibility.</title>
        <authorList>
            <person name="Gong W."/>
            <person name="Xiao S."/>
            <person name="Wang L."/>
            <person name="Liao Z."/>
            <person name="Chang Y."/>
            <person name="Mo W."/>
            <person name="Hu G."/>
            <person name="Li W."/>
            <person name="Zhao G."/>
            <person name="Zhu H."/>
            <person name="Hu X."/>
            <person name="Ji K."/>
            <person name="Xiang X."/>
            <person name="Song Q."/>
            <person name="Yuan D."/>
            <person name="Jin S."/>
            <person name="Zhang L."/>
        </authorList>
    </citation>
    <scope>NUCLEOTIDE SEQUENCE [LARGE SCALE GENOMIC DNA]</scope>
    <source>
        <strain evidence="1">SQ_2022a</strain>
    </source>
</reference>
<name>A0ACC0ICH9_9ERIC</name>
<dbReference type="Proteomes" id="UP001060215">
    <property type="component" value="Chromosome 6"/>
</dbReference>
<dbReference type="EMBL" id="CM045763">
    <property type="protein sequence ID" value="KAI8022693.1"/>
    <property type="molecule type" value="Genomic_DNA"/>
</dbReference>
<gene>
    <name evidence="1" type="ORF">LOK49_LG03G02329</name>
</gene>
<comment type="caution">
    <text evidence="1">The sequence shown here is derived from an EMBL/GenBank/DDBJ whole genome shotgun (WGS) entry which is preliminary data.</text>
</comment>
<sequence>MTTTTPISSSSSPPKSPARHRLPLSVAKLPSKPLPLAQTDLEEAAKPLDEYASLREFFVLTLKEGSRPIDSDPCCLISPVAGTILRFGELKGAGSMIEQVKGFSYFVSSLLGASPFLPVIAEEDIQQDSKGQEIIPRDENKKSWWSGELVWLLLKLGTQHQQGRLFPLNERVARTIRNLYVENERIVLEGRWQEGFMAMAAIGATTIGSIELFIEPELWTNQPRKNLLHSEPPEERVYEPEAVGVMLKKGDEVRDALTLVPSKFGLVIFMKERY</sequence>
<organism evidence="1 2">
    <name type="scientific">Camellia lanceoleosa</name>
    <dbReference type="NCBI Taxonomy" id="1840588"/>
    <lineage>
        <taxon>Eukaryota</taxon>
        <taxon>Viridiplantae</taxon>
        <taxon>Streptophyta</taxon>
        <taxon>Embryophyta</taxon>
        <taxon>Tracheophyta</taxon>
        <taxon>Spermatophyta</taxon>
        <taxon>Magnoliopsida</taxon>
        <taxon>eudicotyledons</taxon>
        <taxon>Gunneridae</taxon>
        <taxon>Pentapetalae</taxon>
        <taxon>asterids</taxon>
        <taxon>Ericales</taxon>
        <taxon>Theaceae</taxon>
        <taxon>Camellia</taxon>
    </lineage>
</organism>
<evidence type="ECO:0000313" key="1">
    <source>
        <dbReference type="EMBL" id="KAI8022693.1"/>
    </source>
</evidence>
<accession>A0ACC0ICH9</accession>
<protein>
    <submittedName>
        <fullName evidence="1">Uncharacterized protein</fullName>
    </submittedName>
</protein>
<evidence type="ECO:0000313" key="2">
    <source>
        <dbReference type="Proteomes" id="UP001060215"/>
    </source>
</evidence>
<keyword evidence="2" id="KW-1185">Reference proteome</keyword>